<sequence>MALRDSMSYRQNVENTIEIYEDEDILGMAPNKLSFDSDDQLSFSDEDSPKVHLASKANSDEVVKLVQKKMKIVSPIPSSSSNKRLVQLPLTPEYILNGRGPVRPGKRLPLSNNNSGESGSSTSKKLKTFDDRSSNQLTIQTTLFSQQTLPVRKRTEISDPDKKLVLPTVTDSNNRELNCITPETLRSAILREAPFENLSSLEVIDCRYPYEYDGGHIRTAINCHTQEELREKFAFKEKEEDFGKKKAIVFHCEFSSKRAPEMYRFLRNADRHHNVKSYPKLSYPEIYLLSGGYKTFFERFPEMCDPSFYKPMVADGHENDLVAHKKKAKDASVKCAAKGKAPKRAVTRR</sequence>
<dbReference type="EC" id="3.1.3.48" evidence="8"/>
<dbReference type="GO" id="GO:0010971">
    <property type="term" value="P:positive regulation of G2/M transition of mitotic cell cycle"/>
    <property type="evidence" value="ECO:0007669"/>
    <property type="project" value="TreeGrafter"/>
</dbReference>
<keyword evidence="2 8" id="KW-0132">Cell division</keyword>
<organism evidence="11 12">
    <name type="scientific">Ramazzottius varieornatus</name>
    <name type="common">Water bear</name>
    <name type="synonym">Tardigrade</name>
    <dbReference type="NCBI Taxonomy" id="947166"/>
    <lineage>
        <taxon>Eukaryota</taxon>
        <taxon>Metazoa</taxon>
        <taxon>Ecdysozoa</taxon>
        <taxon>Tardigrada</taxon>
        <taxon>Eutardigrada</taxon>
        <taxon>Parachela</taxon>
        <taxon>Hypsibioidea</taxon>
        <taxon>Ramazzottiidae</taxon>
        <taxon>Ramazzottius</taxon>
    </lineage>
</organism>
<dbReference type="InterPro" id="IPR036873">
    <property type="entry name" value="Rhodanese-like_dom_sf"/>
</dbReference>
<comment type="similarity">
    <text evidence="1 8">Belongs to the MPI phosphatase family.</text>
</comment>
<dbReference type="SUPFAM" id="SSF52821">
    <property type="entry name" value="Rhodanese/Cell cycle control phosphatase"/>
    <property type="match status" value="1"/>
</dbReference>
<reference evidence="11 12" key="1">
    <citation type="journal article" date="2016" name="Nat. Commun.">
        <title>Extremotolerant tardigrade genome and improved radiotolerance of human cultured cells by tardigrade-unique protein.</title>
        <authorList>
            <person name="Hashimoto T."/>
            <person name="Horikawa D.D."/>
            <person name="Saito Y."/>
            <person name="Kuwahara H."/>
            <person name="Kozuka-Hata H."/>
            <person name="Shin-I T."/>
            <person name="Minakuchi Y."/>
            <person name="Ohishi K."/>
            <person name="Motoyama A."/>
            <person name="Aizu T."/>
            <person name="Enomoto A."/>
            <person name="Kondo K."/>
            <person name="Tanaka S."/>
            <person name="Hara Y."/>
            <person name="Koshikawa S."/>
            <person name="Sagara H."/>
            <person name="Miura T."/>
            <person name="Yokobori S."/>
            <person name="Miyagawa K."/>
            <person name="Suzuki Y."/>
            <person name="Kubo T."/>
            <person name="Oyama M."/>
            <person name="Kohara Y."/>
            <person name="Fujiyama A."/>
            <person name="Arakawa K."/>
            <person name="Katayama T."/>
            <person name="Toyoda A."/>
            <person name="Kunieda T."/>
        </authorList>
    </citation>
    <scope>NUCLEOTIDE SEQUENCE [LARGE SCALE GENOMIC DNA]</scope>
    <source>
        <strain evidence="11 12">YOKOZUNA-1</strain>
    </source>
</reference>
<keyword evidence="6 8" id="KW-0131">Cell cycle</keyword>
<feature type="compositionally biased region" description="Low complexity" evidence="9">
    <location>
        <begin position="110"/>
        <end position="123"/>
    </location>
</feature>
<evidence type="ECO:0000256" key="6">
    <source>
        <dbReference type="ARBA" id="ARBA00023306"/>
    </source>
</evidence>
<dbReference type="OrthoDB" id="9999371at2759"/>
<evidence type="ECO:0000313" key="12">
    <source>
        <dbReference type="Proteomes" id="UP000186922"/>
    </source>
</evidence>
<keyword evidence="4 8" id="KW-0378">Hydrolase</keyword>
<dbReference type="InterPro" id="IPR001763">
    <property type="entry name" value="Rhodanese-like_dom"/>
</dbReference>
<dbReference type="GO" id="GO:0005737">
    <property type="term" value="C:cytoplasm"/>
    <property type="evidence" value="ECO:0007669"/>
    <property type="project" value="TreeGrafter"/>
</dbReference>
<dbReference type="CDD" id="cd01530">
    <property type="entry name" value="Cdc25"/>
    <property type="match status" value="1"/>
</dbReference>
<evidence type="ECO:0000256" key="1">
    <source>
        <dbReference type="ARBA" id="ARBA00011065"/>
    </source>
</evidence>
<evidence type="ECO:0000256" key="3">
    <source>
        <dbReference type="ARBA" id="ARBA00022776"/>
    </source>
</evidence>
<feature type="domain" description="Rhodanese" evidence="10">
    <location>
        <begin position="197"/>
        <end position="305"/>
    </location>
</feature>
<keyword evidence="5 8" id="KW-0904">Protein phosphatase</keyword>
<dbReference type="GO" id="GO:0005634">
    <property type="term" value="C:nucleus"/>
    <property type="evidence" value="ECO:0007669"/>
    <property type="project" value="TreeGrafter"/>
</dbReference>
<dbReference type="Gene3D" id="3.40.250.10">
    <property type="entry name" value="Rhodanese-like domain"/>
    <property type="match status" value="1"/>
</dbReference>
<dbReference type="SMART" id="SM00450">
    <property type="entry name" value="RHOD"/>
    <property type="match status" value="1"/>
</dbReference>
<dbReference type="InterPro" id="IPR000751">
    <property type="entry name" value="MPI_Phosphatase"/>
</dbReference>
<evidence type="ECO:0000256" key="5">
    <source>
        <dbReference type="ARBA" id="ARBA00022912"/>
    </source>
</evidence>
<dbReference type="PRINTS" id="PR00716">
    <property type="entry name" value="MPIPHPHTASE"/>
</dbReference>
<dbReference type="PANTHER" id="PTHR10828:SF17">
    <property type="entry name" value="PROTEIN-TYROSINE-PHOSPHATASE"/>
    <property type="match status" value="1"/>
</dbReference>
<dbReference type="GO" id="GO:0110032">
    <property type="term" value="P:positive regulation of G2/MI transition of meiotic cell cycle"/>
    <property type="evidence" value="ECO:0007669"/>
    <property type="project" value="TreeGrafter"/>
</dbReference>
<dbReference type="FunFam" id="3.40.250.10:FF:000021">
    <property type="entry name" value="M-phase inducer phosphatase cdc-25.2"/>
    <property type="match status" value="1"/>
</dbReference>
<name>A0A1D1VY08_RAMVA</name>
<evidence type="ECO:0000259" key="10">
    <source>
        <dbReference type="PROSITE" id="PS50206"/>
    </source>
</evidence>
<evidence type="ECO:0000256" key="2">
    <source>
        <dbReference type="ARBA" id="ARBA00022618"/>
    </source>
</evidence>
<evidence type="ECO:0000313" key="11">
    <source>
        <dbReference type="EMBL" id="GAV06300.1"/>
    </source>
</evidence>
<accession>A0A1D1VY08</accession>
<keyword evidence="12" id="KW-1185">Reference proteome</keyword>
<dbReference type="GO" id="GO:0004725">
    <property type="term" value="F:protein tyrosine phosphatase activity"/>
    <property type="evidence" value="ECO:0007669"/>
    <property type="project" value="UniProtKB-UniRule"/>
</dbReference>
<feature type="region of interest" description="Disordered" evidence="9">
    <location>
        <begin position="97"/>
        <end position="132"/>
    </location>
</feature>
<dbReference type="GO" id="GO:0000086">
    <property type="term" value="P:G2/M transition of mitotic cell cycle"/>
    <property type="evidence" value="ECO:0007669"/>
    <property type="project" value="TreeGrafter"/>
</dbReference>
<evidence type="ECO:0000256" key="9">
    <source>
        <dbReference type="SAM" id="MobiDB-lite"/>
    </source>
</evidence>
<dbReference type="PROSITE" id="PS50206">
    <property type="entry name" value="RHODANESE_3"/>
    <property type="match status" value="1"/>
</dbReference>
<dbReference type="EMBL" id="BDGG01000013">
    <property type="protein sequence ID" value="GAV06300.1"/>
    <property type="molecule type" value="Genomic_DNA"/>
</dbReference>
<dbReference type="STRING" id="947166.A0A1D1VY08"/>
<evidence type="ECO:0000256" key="8">
    <source>
        <dbReference type="RuleBase" id="RU368028"/>
    </source>
</evidence>
<dbReference type="Pfam" id="PF00581">
    <property type="entry name" value="Rhodanese"/>
    <property type="match status" value="1"/>
</dbReference>
<evidence type="ECO:0000256" key="7">
    <source>
        <dbReference type="ARBA" id="ARBA00051722"/>
    </source>
</evidence>
<comment type="function">
    <text evidence="8">Tyrosine protein phosphatase which functions as a dosage-dependent inducer of mitotic progression.</text>
</comment>
<keyword evidence="3 8" id="KW-0498">Mitosis</keyword>
<dbReference type="GO" id="GO:0051301">
    <property type="term" value="P:cell division"/>
    <property type="evidence" value="ECO:0007669"/>
    <property type="project" value="UniProtKB-UniRule"/>
</dbReference>
<comment type="catalytic activity">
    <reaction evidence="7 8">
        <text>O-phospho-L-tyrosyl-[protein] + H2O = L-tyrosyl-[protein] + phosphate</text>
        <dbReference type="Rhea" id="RHEA:10684"/>
        <dbReference type="Rhea" id="RHEA-COMP:10136"/>
        <dbReference type="Rhea" id="RHEA-COMP:20101"/>
        <dbReference type="ChEBI" id="CHEBI:15377"/>
        <dbReference type="ChEBI" id="CHEBI:43474"/>
        <dbReference type="ChEBI" id="CHEBI:46858"/>
        <dbReference type="ChEBI" id="CHEBI:61978"/>
        <dbReference type="EC" id="3.1.3.48"/>
    </reaction>
</comment>
<dbReference type="PANTHER" id="PTHR10828">
    <property type="entry name" value="M-PHASE INDUCER PHOSPHATASE DUAL SPECIFICITY PHOSPHATASE CDC25"/>
    <property type="match status" value="1"/>
</dbReference>
<dbReference type="Proteomes" id="UP000186922">
    <property type="component" value="Unassembled WGS sequence"/>
</dbReference>
<proteinExistence type="inferred from homology"/>
<protein>
    <recommendedName>
        <fullName evidence="8">M-phase inducer phosphatase</fullName>
        <ecNumber evidence="8">3.1.3.48</ecNumber>
    </recommendedName>
</protein>
<dbReference type="AlphaFoldDB" id="A0A1D1VY08"/>
<gene>
    <name evidence="11" type="primary">RvY_16314-1</name>
    <name evidence="11" type="synonym">RvY_16314.1</name>
    <name evidence="11" type="ORF">RvY_16314</name>
</gene>
<evidence type="ECO:0000256" key="4">
    <source>
        <dbReference type="ARBA" id="ARBA00022801"/>
    </source>
</evidence>
<comment type="caution">
    <text evidence="11">The sequence shown here is derived from an EMBL/GenBank/DDBJ whole genome shotgun (WGS) entry which is preliminary data.</text>
</comment>